<evidence type="ECO:0000313" key="1">
    <source>
        <dbReference type="EMBL" id="KAH3713292.1"/>
    </source>
</evidence>
<gene>
    <name evidence="1" type="ORF">DPMN_073080</name>
</gene>
<reference evidence="1" key="1">
    <citation type="journal article" date="2019" name="bioRxiv">
        <title>The Genome of the Zebra Mussel, Dreissena polymorpha: A Resource for Invasive Species Research.</title>
        <authorList>
            <person name="McCartney M.A."/>
            <person name="Auch B."/>
            <person name="Kono T."/>
            <person name="Mallez S."/>
            <person name="Zhang Y."/>
            <person name="Obille A."/>
            <person name="Becker A."/>
            <person name="Abrahante J.E."/>
            <person name="Garbe J."/>
            <person name="Badalamenti J.P."/>
            <person name="Herman A."/>
            <person name="Mangelson H."/>
            <person name="Liachko I."/>
            <person name="Sullivan S."/>
            <person name="Sone E.D."/>
            <person name="Koren S."/>
            <person name="Silverstein K.A.T."/>
            <person name="Beckman K.B."/>
            <person name="Gohl D.M."/>
        </authorList>
    </citation>
    <scope>NUCLEOTIDE SEQUENCE</scope>
    <source>
        <strain evidence="1">Duluth1</strain>
        <tissue evidence="1">Whole animal</tissue>
    </source>
</reference>
<organism evidence="1 2">
    <name type="scientific">Dreissena polymorpha</name>
    <name type="common">Zebra mussel</name>
    <name type="synonym">Mytilus polymorpha</name>
    <dbReference type="NCBI Taxonomy" id="45954"/>
    <lineage>
        <taxon>Eukaryota</taxon>
        <taxon>Metazoa</taxon>
        <taxon>Spiralia</taxon>
        <taxon>Lophotrochozoa</taxon>
        <taxon>Mollusca</taxon>
        <taxon>Bivalvia</taxon>
        <taxon>Autobranchia</taxon>
        <taxon>Heteroconchia</taxon>
        <taxon>Euheterodonta</taxon>
        <taxon>Imparidentia</taxon>
        <taxon>Neoheterodontei</taxon>
        <taxon>Myida</taxon>
        <taxon>Dreissenoidea</taxon>
        <taxon>Dreissenidae</taxon>
        <taxon>Dreissena</taxon>
    </lineage>
</organism>
<comment type="caution">
    <text evidence="1">The sequence shown here is derived from an EMBL/GenBank/DDBJ whole genome shotgun (WGS) entry which is preliminary data.</text>
</comment>
<sequence length="53" mass="5925">MRGDDSSFFLTPCNSTQLGWFRRSAIGINKLCGIMAEMKADAGITEPRITPYR</sequence>
<protein>
    <submittedName>
        <fullName evidence="1">Uncharacterized protein</fullName>
    </submittedName>
</protein>
<reference evidence="1" key="2">
    <citation type="submission" date="2020-11" db="EMBL/GenBank/DDBJ databases">
        <authorList>
            <person name="McCartney M.A."/>
            <person name="Auch B."/>
            <person name="Kono T."/>
            <person name="Mallez S."/>
            <person name="Becker A."/>
            <person name="Gohl D.M."/>
            <person name="Silverstein K.A.T."/>
            <person name="Koren S."/>
            <person name="Bechman K.B."/>
            <person name="Herman A."/>
            <person name="Abrahante J.E."/>
            <person name="Garbe J."/>
        </authorList>
    </citation>
    <scope>NUCLEOTIDE SEQUENCE</scope>
    <source>
        <strain evidence="1">Duluth1</strain>
        <tissue evidence="1">Whole animal</tissue>
    </source>
</reference>
<keyword evidence="2" id="KW-1185">Reference proteome</keyword>
<evidence type="ECO:0000313" key="2">
    <source>
        <dbReference type="Proteomes" id="UP000828390"/>
    </source>
</evidence>
<accession>A0A9D4HCI3</accession>
<dbReference type="AlphaFoldDB" id="A0A9D4HCI3"/>
<name>A0A9D4HCI3_DREPO</name>
<dbReference type="EMBL" id="JAIWYP010000014">
    <property type="protein sequence ID" value="KAH3713292.1"/>
    <property type="molecule type" value="Genomic_DNA"/>
</dbReference>
<proteinExistence type="predicted"/>
<dbReference type="Proteomes" id="UP000828390">
    <property type="component" value="Unassembled WGS sequence"/>
</dbReference>